<organism evidence="1 2">
    <name type="scientific">Opisthorchis viverrini</name>
    <name type="common">Southeast Asian liver fluke</name>
    <dbReference type="NCBI Taxonomy" id="6198"/>
    <lineage>
        <taxon>Eukaryota</taxon>
        <taxon>Metazoa</taxon>
        <taxon>Spiralia</taxon>
        <taxon>Lophotrochozoa</taxon>
        <taxon>Platyhelminthes</taxon>
        <taxon>Trematoda</taxon>
        <taxon>Digenea</taxon>
        <taxon>Opisthorchiida</taxon>
        <taxon>Opisthorchiata</taxon>
        <taxon>Opisthorchiidae</taxon>
        <taxon>Opisthorchis</taxon>
    </lineage>
</organism>
<evidence type="ECO:0000313" key="2">
    <source>
        <dbReference type="Proteomes" id="UP000054324"/>
    </source>
</evidence>
<dbReference type="KEGG" id="ovi:T265_00174"/>
<evidence type="ECO:0000313" key="1">
    <source>
        <dbReference type="EMBL" id="KER33965.1"/>
    </source>
</evidence>
<proteinExistence type="predicted"/>
<gene>
    <name evidence="1" type="ORF">T265_00174</name>
</gene>
<sequence>MMLERQFDPSLARVYDGRRRRFYADSVGYDTPFVRHGTRFATKESEGIKYLLRCTPSAMLTDGGGIATNASSPFSWLIEVGRPKIGFSAASDIPVNCSYSRQSDEQMHYSEALQKQLDYRHNNNKYVVGCTHTKDGKSKRVPVCAAVEELHMTVYGSGPEKSIYSSGRQLVIYEDGTLDPNYRNAKYQALRNHRLDENSRRCKKVRFILNRLNHGCSRLDASSPGQQNFGPPAAYPGADSYFLHYPELNMPGAFGNSVLAIESRRALTPKDVHSSAVGPAGYLPPYSATSGGHIPSNCGMPLSSPGSGSVAHPYMFSPDMSGSCCKMAPGLRPSQAGSCTHDLTSASLASLARLSQLSGSEPVRPVFGCGRTNGRTSVVRLYSLVLWDKWQPEQGQSSYRQTETLLFFGFPELKARLRTTGDGRYTRATGEFIEECTVGNLVEGLANIKIDKDNTQSGIVGGRNMIEEVNLACVS</sequence>
<dbReference type="CTD" id="20314362"/>
<dbReference type="EMBL" id="KL596620">
    <property type="protein sequence ID" value="KER33965.1"/>
    <property type="molecule type" value="Genomic_DNA"/>
</dbReference>
<accession>A0A075AD15</accession>
<dbReference type="GeneID" id="20314362"/>
<dbReference type="AlphaFoldDB" id="A0A075AD15"/>
<name>A0A075AD15_OPIVI</name>
<protein>
    <submittedName>
        <fullName evidence="1">Uncharacterized protein</fullName>
    </submittedName>
</protein>
<dbReference type="Proteomes" id="UP000054324">
    <property type="component" value="Unassembled WGS sequence"/>
</dbReference>
<reference evidence="1 2" key="1">
    <citation type="submission" date="2013-11" db="EMBL/GenBank/DDBJ databases">
        <title>Opisthorchis viverrini - life in the bile duct.</title>
        <authorList>
            <person name="Young N.D."/>
            <person name="Nagarajan N."/>
            <person name="Lin S.J."/>
            <person name="Korhonen P.K."/>
            <person name="Jex A.R."/>
            <person name="Hall R.S."/>
            <person name="Safavi-Hemami H."/>
            <person name="Kaewkong W."/>
            <person name="Bertrand D."/>
            <person name="Gao S."/>
            <person name="Seet Q."/>
            <person name="Wongkham S."/>
            <person name="Teh B.T."/>
            <person name="Wongkham C."/>
            <person name="Intapan P.M."/>
            <person name="Maleewong W."/>
            <person name="Yang X."/>
            <person name="Hu M."/>
            <person name="Wang Z."/>
            <person name="Hofmann A."/>
            <person name="Sternberg P.W."/>
            <person name="Tan P."/>
            <person name="Wang J."/>
            <person name="Gasser R.B."/>
        </authorList>
    </citation>
    <scope>NUCLEOTIDE SEQUENCE [LARGE SCALE GENOMIC DNA]</scope>
</reference>
<dbReference type="RefSeq" id="XP_009162146.1">
    <property type="nucleotide sequence ID" value="XM_009163882.1"/>
</dbReference>
<keyword evidence="2" id="KW-1185">Reference proteome</keyword>